<sequence>MIETTKNTIFAIGTLLLLFSCSNNDDNTKPAILGCNMPNIIDLSENEVQFKSEGDSVTITTGSQNWSLSEIQLEGKPQYNLAKVDVIAPTFIVQDSVFTVERRDRNELYIKMSENKTDENRKLLITLQQGNCFDGIRVEQVKKS</sequence>
<protein>
    <recommendedName>
        <fullName evidence="2">BACON domain-containing protein</fullName>
    </recommendedName>
</protein>
<comment type="caution">
    <text evidence="1">The sequence shown here is derived from an EMBL/GenBank/DDBJ whole genome shotgun (WGS) entry which is preliminary data.</text>
</comment>
<gene>
    <name evidence="1" type="ORF">LCGC14_1089650</name>
</gene>
<evidence type="ECO:0008006" key="2">
    <source>
        <dbReference type="Google" id="ProtNLM"/>
    </source>
</evidence>
<dbReference type="AlphaFoldDB" id="A0A0F9MCX7"/>
<evidence type="ECO:0000313" key="1">
    <source>
        <dbReference type="EMBL" id="KKN05205.1"/>
    </source>
</evidence>
<accession>A0A0F9MCX7</accession>
<organism evidence="1">
    <name type="scientific">marine sediment metagenome</name>
    <dbReference type="NCBI Taxonomy" id="412755"/>
    <lineage>
        <taxon>unclassified sequences</taxon>
        <taxon>metagenomes</taxon>
        <taxon>ecological metagenomes</taxon>
    </lineage>
</organism>
<name>A0A0F9MCX7_9ZZZZ</name>
<dbReference type="PROSITE" id="PS51257">
    <property type="entry name" value="PROKAR_LIPOPROTEIN"/>
    <property type="match status" value="1"/>
</dbReference>
<proteinExistence type="predicted"/>
<dbReference type="EMBL" id="LAZR01004830">
    <property type="protein sequence ID" value="KKN05205.1"/>
    <property type="molecule type" value="Genomic_DNA"/>
</dbReference>
<reference evidence="1" key="1">
    <citation type="journal article" date="2015" name="Nature">
        <title>Complex archaea that bridge the gap between prokaryotes and eukaryotes.</title>
        <authorList>
            <person name="Spang A."/>
            <person name="Saw J.H."/>
            <person name="Jorgensen S.L."/>
            <person name="Zaremba-Niedzwiedzka K."/>
            <person name="Martijn J."/>
            <person name="Lind A.E."/>
            <person name="van Eijk R."/>
            <person name="Schleper C."/>
            <person name="Guy L."/>
            <person name="Ettema T.J."/>
        </authorList>
    </citation>
    <scope>NUCLEOTIDE SEQUENCE</scope>
</reference>